<evidence type="ECO:0000259" key="3">
    <source>
        <dbReference type="PROSITE" id="PS50805"/>
    </source>
</evidence>
<evidence type="ECO:0000313" key="5">
    <source>
        <dbReference type="Proteomes" id="UP001177744"/>
    </source>
</evidence>
<dbReference type="CDD" id="cd07765">
    <property type="entry name" value="KRAB_A-box"/>
    <property type="match status" value="1"/>
</dbReference>
<dbReference type="SMART" id="SM00349">
    <property type="entry name" value="KRAB"/>
    <property type="match status" value="1"/>
</dbReference>
<dbReference type="AlphaFoldDB" id="A0AA40LX58"/>
<comment type="caution">
    <text evidence="4">The sequence shown here is derived from an EMBL/GenBank/DDBJ whole genome shotgun (WGS) entry which is preliminary data.</text>
</comment>
<dbReference type="PANTHER" id="PTHR23232:SF133">
    <property type="entry name" value="RIKEN CDNA 1700020N01 GENE"/>
    <property type="match status" value="1"/>
</dbReference>
<feature type="signal peptide" evidence="2">
    <location>
        <begin position="1"/>
        <end position="24"/>
    </location>
</feature>
<feature type="region of interest" description="Disordered" evidence="1">
    <location>
        <begin position="248"/>
        <end position="303"/>
    </location>
</feature>
<reference evidence="4" key="1">
    <citation type="submission" date="2023-06" db="EMBL/GenBank/DDBJ databases">
        <title>Reference genome for the Northern bat (Eptesicus nilssonii), a most northern bat species.</title>
        <authorList>
            <person name="Laine V.N."/>
            <person name="Pulliainen A.T."/>
            <person name="Lilley T.M."/>
        </authorList>
    </citation>
    <scope>NUCLEOTIDE SEQUENCE</scope>
    <source>
        <strain evidence="4">BLF_Eptnil</strain>
        <tissue evidence="4">Kidney</tissue>
    </source>
</reference>
<dbReference type="PANTHER" id="PTHR23232">
    <property type="entry name" value="KRAB DOMAIN C2H2 ZINC FINGER"/>
    <property type="match status" value="1"/>
</dbReference>
<organism evidence="4 5">
    <name type="scientific">Cnephaeus nilssonii</name>
    <name type="common">Northern bat</name>
    <name type="synonym">Eptesicus nilssonii</name>
    <dbReference type="NCBI Taxonomy" id="3371016"/>
    <lineage>
        <taxon>Eukaryota</taxon>
        <taxon>Metazoa</taxon>
        <taxon>Chordata</taxon>
        <taxon>Craniata</taxon>
        <taxon>Vertebrata</taxon>
        <taxon>Euteleostomi</taxon>
        <taxon>Mammalia</taxon>
        <taxon>Eutheria</taxon>
        <taxon>Laurasiatheria</taxon>
        <taxon>Chiroptera</taxon>
        <taxon>Yangochiroptera</taxon>
        <taxon>Vespertilionidae</taxon>
        <taxon>Cnephaeus</taxon>
    </lineage>
</organism>
<dbReference type="SUPFAM" id="SSF109640">
    <property type="entry name" value="KRAB domain (Kruppel-associated box)"/>
    <property type="match status" value="1"/>
</dbReference>
<proteinExistence type="predicted"/>
<dbReference type="EMBL" id="JAULJE010000001">
    <property type="protein sequence ID" value="KAK1346859.1"/>
    <property type="molecule type" value="Genomic_DNA"/>
</dbReference>
<name>A0AA40LX58_CNENI</name>
<dbReference type="Gene3D" id="6.10.140.140">
    <property type="match status" value="1"/>
</dbReference>
<dbReference type="Proteomes" id="UP001177744">
    <property type="component" value="Unassembled WGS sequence"/>
</dbReference>
<protein>
    <recommendedName>
        <fullName evidence="3">KRAB domain-containing protein</fullName>
    </recommendedName>
</protein>
<feature type="domain" description="KRAB" evidence="3">
    <location>
        <begin position="340"/>
        <end position="402"/>
    </location>
</feature>
<gene>
    <name evidence="4" type="ORF">QTO34_000719</name>
</gene>
<sequence length="402" mass="42721">MCGYCSLDVGELLTQLLLVRQVQAVCGCCSLDQCGLCRTATPQTWAVCLCGCCSSDRGRLLIQLLLLGQEQSAGCLQLLLLGWGQAAWGYHSSIVGTCSSSCCSSDGAGCSHCCCSLDRRVFHSASFPVVLDDSRSSGAHRKEVRLLGRTPSRNSQVCSRPRATLSLQATQKLLVSNCQSLGGMKSKDQSAVPEVNTCLSTTLGLLFSTAHARTLIVGERHKTALIAGDSDPWHPPRADLTCRQASDGDCPANDCTGKSKKAASQLPRAARGSATEEAKLPAHPGQPPKERPANGPQPLTQAGHATIGTEFPQRHPIGPPASGPAPLSPAAQAAVPRTEMNFEDMAIAFSQEEWGLLDEAQRLLYCDAMLEVFALVSSAVIEFLQRGRESRNISEGETKMAA</sequence>
<evidence type="ECO:0000313" key="4">
    <source>
        <dbReference type="EMBL" id="KAK1346859.1"/>
    </source>
</evidence>
<keyword evidence="2" id="KW-0732">Signal</keyword>
<dbReference type="InterPro" id="IPR001909">
    <property type="entry name" value="KRAB"/>
</dbReference>
<dbReference type="InterPro" id="IPR036051">
    <property type="entry name" value="KRAB_dom_sf"/>
</dbReference>
<dbReference type="PROSITE" id="PS50805">
    <property type="entry name" value="KRAB"/>
    <property type="match status" value="1"/>
</dbReference>
<evidence type="ECO:0000256" key="1">
    <source>
        <dbReference type="SAM" id="MobiDB-lite"/>
    </source>
</evidence>
<dbReference type="Pfam" id="PF01352">
    <property type="entry name" value="KRAB"/>
    <property type="match status" value="1"/>
</dbReference>
<dbReference type="InterPro" id="IPR050169">
    <property type="entry name" value="Krueppel_C2H2_ZnF"/>
</dbReference>
<evidence type="ECO:0000256" key="2">
    <source>
        <dbReference type="SAM" id="SignalP"/>
    </source>
</evidence>
<dbReference type="GO" id="GO:0006355">
    <property type="term" value="P:regulation of DNA-templated transcription"/>
    <property type="evidence" value="ECO:0007669"/>
    <property type="project" value="InterPro"/>
</dbReference>
<keyword evidence="5" id="KW-1185">Reference proteome</keyword>
<accession>A0AA40LX58</accession>
<feature type="chain" id="PRO_5041375305" description="KRAB domain-containing protein" evidence="2">
    <location>
        <begin position="25"/>
        <end position="402"/>
    </location>
</feature>